<accession>A0A501PQE8</accession>
<dbReference type="SUPFAM" id="SSF56112">
    <property type="entry name" value="Protein kinase-like (PK-like)"/>
    <property type="match status" value="1"/>
</dbReference>
<dbReference type="GO" id="GO:0016740">
    <property type="term" value="F:transferase activity"/>
    <property type="evidence" value="ECO:0007669"/>
    <property type="project" value="UniProtKB-KW"/>
</dbReference>
<evidence type="ECO:0000313" key="3">
    <source>
        <dbReference type="Proteomes" id="UP000319148"/>
    </source>
</evidence>
<dbReference type="OrthoDB" id="3806873at2"/>
<evidence type="ECO:0000259" key="1">
    <source>
        <dbReference type="Pfam" id="PF01636"/>
    </source>
</evidence>
<comment type="caution">
    <text evidence="2">The sequence shown here is derived from an EMBL/GenBank/DDBJ whole genome shotgun (WGS) entry which is preliminary data.</text>
</comment>
<keyword evidence="2" id="KW-0808">Transferase</keyword>
<dbReference type="Pfam" id="PF01636">
    <property type="entry name" value="APH"/>
    <property type="match status" value="1"/>
</dbReference>
<dbReference type="RefSeq" id="WP_139938000.1">
    <property type="nucleotide sequence ID" value="NZ_JBHSYP010000022.1"/>
</dbReference>
<reference evidence="3" key="1">
    <citation type="submission" date="2019-06" db="EMBL/GenBank/DDBJ databases">
        <title>The complete genome of Emcibacter congregatus ZYLT.</title>
        <authorList>
            <person name="Zhao Z."/>
        </authorList>
    </citation>
    <scope>NUCLEOTIDE SEQUENCE [LARGE SCALE GENOMIC DNA]</scope>
    <source>
        <strain evidence="3">MCCC 1A06723</strain>
    </source>
</reference>
<dbReference type="Gene3D" id="3.90.1200.10">
    <property type="match status" value="1"/>
</dbReference>
<organism evidence="2 3">
    <name type="scientific">Emcibacter nanhaiensis</name>
    <dbReference type="NCBI Taxonomy" id="1505037"/>
    <lineage>
        <taxon>Bacteria</taxon>
        <taxon>Pseudomonadati</taxon>
        <taxon>Pseudomonadota</taxon>
        <taxon>Alphaproteobacteria</taxon>
        <taxon>Emcibacterales</taxon>
        <taxon>Emcibacteraceae</taxon>
        <taxon>Emcibacter</taxon>
    </lineage>
</organism>
<dbReference type="Gene3D" id="3.30.200.20">
    <property type="entry name" value="Phosphorylase Kinase, domain 1"/>
    <property type="match status" value="1"/>
</dbReference>
<gene>
    <name evidence="2" type="ORF">FIV46_01340</name>
</gene>
<dbReference type="InterPro" id="IPR011009">
    <property type="entry name" value="Kinase-like_dom_sf"/>
</dbReference>
<proteinExistence type="predicted"/>
<dbReference type="AlphaFoldDB" id="A0A501PQE8"/>
<dbReference type="InterPro" id="IPR041726">
    <property type="entry name" value="ACAD10_11_N"/>
</dbReference>
<dbReference type="CDD" id="cd05154">
    <property type="entry name" value="ACAD10_11_N-like"/>
    <property type="match status" value="1"/>
</dbReference>
<sequence>MSNAVAELDEAKLAAYLEGRIAGFRGPLKATKFPGGQSNPTFRLETASGTYVLRRKPPGTLLKSAHAVDREFRVISALRDTEVPVAKAYHLCQDDEVIGSWFYVMSYEDGRIFWDPGLPDMAKEERRAYFDEMNRVMAAIHDVDLDAVGLSDYGAPGNYFERQIGRWSTQYVASRTDQFEAMEFLMEWLPEHMPADDGSVSLIHGDYRLDNLIFHKEKPQIIAVVDWELSTLGHPLADLSYQCMQWRLPRESPGIKGLQGVNRTREGLPTEAEYVRQYCERRGIGPITGWPFYLAFNFFRLAAIVQGVYKRALDGNASSEKAHMMGALVPVIAQFAIDVINRGEEIQ</sequence>
<name>A0A501PQE8_9PROT</name>
<dbReference type="Proteomes" id="UP000319148">
    <property type="component" value="Unassembled WGS sequence"/>
</dbReference>
<keyword evidence="3" id="KW-1185">Reference proteome</keyword>
<dbReference type="EMBL" id="VFIY01000004">
    <property type="protein sequence ID" value="TPD62750.1"/>
    <property type="molecule type" value="Genomic_DNA"/>
</dbReference>
<evidence type="ECO:0000313" key="2">
    <source>
        <dbReference type="EMBL" id="TPD62750.1"/>
    </source>
</evidence>
<dbReference type="InterPro" id="IPR002575">
    <property type="entry name" value="Aminoglycoside_PTrfase"/>
</dbReference>
<dbReference type="PANTHER" id="PTHR47829:SF3">
    <property type="entry name" value="AMINOGLYCOSIDE PHOSPHOTRANSFERASE DOMAIN-CONTAINING PROTEIN"/>
    <property type="match status" value="1"/>
</dbReference>
<feature type="domain" description="Aminoglycoside phosphotransferase" evidence="1">
    <location>
        <begin position="30"/>
        <end position="250"/>
    </location>
</feature>
<protein>
    <submittedName>
        <fullName evidence="2">Phosphotransferase family protein</fullName>
    </submittedName>
</protein>
<dbReference type="InterPro" id="IPR052898">
    <property type="entry name" value="ACAD10-like"/>
</dbReference>
<dbReference type="PANTHER" id="PTHR47829">
    <property type="entry name" value="HYDROLASE, PUTATIVE (AFU_ORTHOLOGUE AFUA_1G12880)-RELATED"/>
    <property type="match status" value="1"/>
</dbReference>